<keyword evidence="1" id="KW-0472">Membrane</keyword>
<evidence type="ECO:0000313" key="2">
    <source>
        <dbReference type="EMBL" id="OZC02670.1"/>
    </source>
</evidence>
<evidence type="ECO:0008006" key="4">
    <source>
        <dbReference type="Google" id="ProtNLM"/>
    </source>
</evidence>
<dbReference type="OrthoDB" id="9800053at2"/>
<feature type="transmembrane region" description="Helical" evidence="1">
    <location>
        <begin position="99"/>
        <end position="118"/>
    </location>
</feature>
<dbReference type="InParanoid" id="A0A259TYA2"/>
<dbReference type="Proteomes" id="UP000216446">
    <property type="component" value="Unassembled WGS sequence"/>
</dbReference>
<keyword evidence="3" id="KW-1185">Reference proteome</keyword>
<dbReference type="EMBL" id="MQWB01000001">
    <property type="protein sequence ID" value="OZC02670.1"/>
    <property type="molecule type" value="Genomic_DNA"/>
</dbReference>
<name>A0A259TYA2_9BACT</name>
<feature type="transmembrane region" description="Helical" evidence="1">
    <location>
        <begin position="158"/>
        <end position="178"/>
    </location>
</feature>
<organism evidence="2 3">
    <name type="scientific">Rubricoccus marinus</name>
    <dbReference type="NCBI Taxonomy" id="716817"/>
    <lineage>
        <taxon>Bacteria</taxon>
        <taxon>Pseudomonadati</taxon>
        <taxon>Rhodothermota</taxon>
        <taxon>Rhodothermia</taxon>
        <taxon>Rhodothermales</taxon>
        <taxon>Rubricoccaceae</taxon>
        <taxon>Rubricoccus</taxon>
    </lineage>
</organism>
<dbReference type="InterPro" id="IPR002798">
    <property type="entry name" value="SpoIIM-like"/>
</dbReference>
<dbReference type="Pfam" id="PF01944">
    <property type="entry name" value="SpoIIM"/>
    <property type="match status" value="1"/>
</dbReference>
<keyword evidence="1" id="KW-1133">Transmembrane helix</keyword>
<comment type="caution">
    <text evidence="2">The sequence shown here is derived from an EMBL/GenBank/DDBJ whole genome shotgun (WGS) entry which is preliminary data.</text>
</comment>
<feature type="transmembrane region" description="Helical" evidence="1">
    <location>
        <begin position="268"/>
        <end position="289"/>
    </location>
</feature>
<feature type="transmembrane region" description="Helical" evidence="1">
    <location>
        <begin position="295"/>
        <end position="314"/>
    </location>
</feature>
<dbReference type="RefSeq" id="WP_094547137.1">
    <property type="nucleotide sequence ID" value="NZ_MQWB01000001.1"/>
</dbReference>
<protein>
    <recommendedName>
        <fullName evidence="4">Stage II sporulation protein M</fullName>
    </recommendedName>
</protein>
<reference evidence="2 3" key="1">
    <citation type="submission" date="2016-11" db="EMBL/GenBank/DDBJ databases">
        <title>Study of marine rhodopsin-containing bacteria.</title>
        <authorList>
            <person name="Yoshizawa S."/>
            <person name="Kumagai Y."/>
            <person name="Kogure K."/>
        </authorList>
    </citation>
    <scope>NUCLEOTIDE SEQUENCE [LARGE SCALE GENOMIC DNA]</scope>
    <source>
        <strain evidence="2 3">SG-29</strain>
    </source>
</reference>
<dbReference type="AlphaFoldDB" id="A0A259TYA2"/>
<feature type="transmembrane region" description="Helical" evidence="1">
    <location>
        <begin position="190"/>
        <end position="209"/>
    </location>
</feature>
<evidence type="ECO:0000313" key="3">
    <source>
        <dbReference type="Proteomes" id="UP000216446"/>
    </source>
</evidence>
<keyword evidence="1" id="KW-0812">Transmembrane</keyword>
<evidence type="ECO:0000256" key="1">
    <source>
        <dbReference type="SAM" id="Phobius"/>
    </source>
</evidence>
<proteinExistence type="predicted"/>
<dbReference type="PANTHER" id="PTHR35337">
    <property type="entry name" value="SLR1478 PROTEIN"/>
    <property type="match status" value="1"/>
</dbReference>
<dbReference type="PANTHER" id="PTHR35337:SF1">
    <property type="entry name" value="SLR1478 PROTEIN"/>
    <property type="match status" value="1"/>
</dbReference>
<feature type="transmembrane region" description="Helical" evidence="1">
    <location>
        <begin position="229"/>
        <end position="248"/>
    </location>
</feature>
<accession>A0A259TYA2</accession>
<sequence length="327" mass="35890">MREAVFVRRHADDWKRFEDGLASGAAPDPDALTDAYIRVGDDLAFAKTFYPGSPTAAYLNDLSADIHARVYRNRREERGRFKHFWAREVPLAMYQARRAMTVALLLFLGACAVGFISASGDGEFARLIMGDGYVNMTEANIESGDPFAVYKDMRQDNMSAYIVQNNILVSFLAFVGFMPMFGIPAGSLGSAWAMIGNGIMVGAFYHLFASNGLSLEFFRVVFIHGLPELSAIAIAGGAGLTMWNALLFPGTYPRLEAFARGARRGLKIILALVPVFLYAGLLEGFVTRLTDMPAVLSWLIIGASGAAMLWYFVLLPWRVGRAVSDHA</sequence>
<gene>
    <name evidence="2" type="ORF">BSZ36_06590</name>
</gene>